<dbReference type="Proteomes" id="UP000193781">
    <property type="component" value="Unassembled WGS sequence"/>
</dbReference>
<reference evidence="1 2" key="1">
    <citation type="submission" date="2016-01" db="EMBL/GenBank/DDBJ databases">
        <title>The new phylogeny of the genus Mycobacterium.</title>
        <authorList>
            <person name="Tarcisio F."/>
            <person name="Conor M."/>
            <person name="Antonella G."/>
            <person name="Elisabetta G."/>
            <person name="Giulia F.S."/>
            <person name="Sara T."/>
            <person name="Anna F."/>
            <person name="Clotilde B."/>
            <person name="Roberto B."/>
            <person name="Veronica D.S."/>
            <person name="Fabio R."/>
            <person name="Monica P."/>
            <person name="Olivier J."/>
            <person name="Enrico T."/>
            <person name="Nicola S."/>
        </authorList>
    </citation>
    <scope>NUCLEOTIDE SEQUENCE [LARGE SCALE GENOMIC DNA]</scope>
    <source>
        <strain evidence="1 2">DSM 44803</strain>
    </source>
</reference>
<dbReference type="AlphaFoldDB" id="A0A1X1YY94"/>
<sequence length="215" mass="23503">MITVQAQLVAADPWWDYARGWATALRSGVAPASVAVYGPILDDDEQARLCTTATSSRLAAGDGTYERSSTFVFGSAGLTLGMLAAQSVINGRRKRRARRDEVAQWRYQQQSTIVVTDERLMCSGPDGTLIDFWFGYVTEFYPDLLGCTVTFAYGDRCLPLRVAGPSAVAIALWSAHALYGPAWTNDVRLQPLLAGSQPRLALPVGRHDEWVAHHA</sequence>
<name>A0A1X1YY94_9MYCO</name>
<comment type="caution">
    <text evidence="1">The sequence shown here is derived from an EMBL/GenBank/DDBJ whole genome shotgun (WGS) entry which is preliminary data.</text>
</comment>
<gene>
    <name evidence="1" type="ORF">AWC17_15070</name>
</gene>
<dbReference type="OrthoDB" id="3821116at2"/>
<dbReference type="RefSeq" id="WP_085165207.1">
    <property type="nucleotide sequence ID" value="NZ_JACKSS010000021.1"/>
</dbReference>
<organism evidence="1 2">
    <name type="scientific">Mycobacterium nebraskense</name>
    <dbReference type="NCBI Taxonomy" id="244292"/>
    <lineage>
        <taxon>Bacteria</taxon>
        <taxon>Bacillati</taxon>
        <taxon>Actinomycetota</taxon>
        <taxon>Actinomycetes</taxon>
        <taxon>Mycobacteriales</taxon>
        <taxon>Mycobacteriaceae</taxon>
        <taxon>Mycobacterium</taxon>
    </lineage>
</organism>
<accession>A0A1X1YY94</accession>
<dbReference type="EMBL" id="LQPH01000164">
    <property type="protein sequence ID" value="ORW16065.1"/>
    <property type="molecule type" value="Genomic_DNA"/>
</dbReference>
<evidence type="ECO:0000313" key="2">
    <source>
        <dbReference type="Proteomes" id="UP000193781"/>
    </source>
</evidence>
<proteinExistence type="predicted"/>
<evidence type="ECO:0000313" key="1">
    <source>
        <dbReference type="EMBL" id="ORW16065.1"/>
    </source>
</evidence>
<keyword evidence="2" id="KW-1185">Reference proteome</keyword>
<protein>
    <submittedName>
        <fullName evidence="1">Uncharacterized protein</fullName>
    </submittedName>
</protein>